<evidence type="ECO:0000313" key="2">
    <source>
        <dbReference type="Proteomes" id="UP000509626"/>
    </source>
</evidence>
<dbReference type="RefSeq" id="WP_179268613.1">
    <property type="nucleotide sequence ID" value="NZ_CP058579.1"/>
</dbReference>
<dbReference type="Proteomes" id="UP000509626">
    <property type="component" value="Chromosome"/>
</dbReference>
<name>A0A7D5LAM0_9EURY</name>
<reference evidence="1 2" key="1">
    <citation type="submission" date="2020-06" db="EMBL/GenBank/DDBJ databases">
        <title>NJ-3-1, isolated from saline soil.</title>
        <authorList>
            <person name="Cui H.L."/>
            <person name="Shi X."/>
        </authorList>
    </citation>
    <scope>NUCLEOTIDE SEQUENCE [LARGE SCALE GENOMIC DNA]</scope>
    <source>
        <strain evidence="1 2">NJ-3-1</strain>
    </source>
</reference>
<evidence type="ECO:0000313" key="1">
    <source>
        <dbReference type="EMBL" id="QLG62028.1"/>
    </source>
</evidence>
<protein>
    <submittedName>
        <fullName evidence="1">Uncharacterized protein</fullName>
    </submittedName>
</protein>
<keyword evidence="2" id="KW-1185">Reference proteome</keyword>
<dbReference type="AlphaFoldDB" id="A0A7D5LAM0"/>
<organism evidence="1 2">
    <name type="scientific">Halorarum salinum</name>
    <dbReference type="NCBI Taxonomy" id="2743089"/>
    <lineage>
        <taxon>Archaea</taxon>
        <taxon>Methanobacteriati</taxon>
        <taxon>Methanobacteriota</taxon>
        <taxon>Stenosarchaea group</taxon>
        <taxon>Halobacteria</taxon>
        <taxon>Halobacteriales</taxon>
        <taxon>Haloferacaceae</taxon>
        <taxon>Halorarum</taxon>
    </lineage>
</organism>
<dbReference type="KEGG" id="halu:HUG12_09945"/>
<sequence length="82" mass="9733">MDESEMGEELSAVIGYMRARIEYFLHHPRYEEKESSLVMLRQNATNAIQDLRHGDLTVEKLREETEETMEKAKEFREKGENQ</sequence>
<dbReference type="GeneID" id="56037782"/>
<proteinExistence type="predicted"/>
<dbReference type="EMBL" id="CP058579">
    <property type="protein sequence ID" value="QLG62028.1"/>
    <property type="molecule type" value="Genomic_DNA"/>
</dbReference>
<gene>
    <name evidence="1" type="ORF">HUG12_09945</name>
</gene>
<accession>A0A7D5LAM0</accession>